<name>A0ABD1UTV0_9LAMI</name>
<proteinExistence type="predicted"/>
<keyword evidence="2" id="KW-1185">Reference proteome</keyword>
<sequence>MRLDEWAEADRAFLKSRMEYLNSGSEESPDRLSYAIFNKNYAMRQKYLRSYPFSRDENIIQKTKRCLKKKKNSKVRSTKSSCSVFRSMFKLLRTCALMKSCNNND</sequence>
<evidence type="ECO:0000313" key="1">
    <source>
        <dbReference type="EMBL" id="KAL2528479.1"/>
    </source>
</evidence>
<organism evidence="1 2">
    <name type="scientific">Forsythia ovata</name>
    <dbReference type="NCBI Taxonomy" id="205694"/>
    <lineage>
        <taxon>Eukaryota</taxon>
        <taxon>Viridiplantae</taxon>
        <taxon>Streptophyta</taxon>
        <taxon>Embryophyta</taxon>
        <taxon>Tracheophyta</taxon>
        <taxon>Spermatophyta</taxon>
        <taxon>Magnoliopsida</taxon>
        <taxon>eudicotyledons</taxon>
        <taxon>Gunneridae</taxon>
        <taxon>Pentapetalae</taxon>
        <taxon>asterids</taxon>
        <taxon>lamiids</taxon>
        <taxon>Lamiales</taxon>
        <taxon>Oleaceae</taxon>
        <taxon>Forsythieae</taxon>
        <taxon>Forsythia</taxon>
    </lineage>
</organism>
<comment type="caution">
    <text evidence="1">The sequence shown here is derived from an EMBL/GenBank/DDBJ whole genome shotgun (WGS) entry which is preliminary data.</text>
</comment>
<evidence type="ECO:0000313" key="2">
    <source>
        <dbReference type="Proteomes" id="UP001604277"/>
    </source>
</evidence>
<dbReference type="PANTHER" id="PTHR35304:SF3">
    <property type="entry name" value="CATHEPSIN PROPEPTIDE INHIBITOR DOMAIN-CONTAINING PROTEIN"/>
    <property type="match status" value="1"/>
</dbReference>
<dbReference type="AlphaFoldDB" id="A0ABD1UTV0"/>
<gene>
    <name evidence="1" type="ORF">Fot_21080</name>
</gene>
<reference evidence="2" key="1">
    <citation type="submission" date="2024-07" db="EMBL/GenBank/DDBJ databases">
        <title>Two chromosome-level genome assemblies of Korean endemic species Abeliophyllum distichum and Forsythia ovata (Oleaceae).</title>
        <authorList>
            <person name="Jang H."/>
        </authorList>
    </citation>
    <scope>NUCLEOTIDE SEQUENCE [LARGE SCALE GENOMIC DNA]</scope>
</reference>
<dbReference type="Proteomes" id="UP001604277">
    <property type="component" value="Unassembled WGS sequence"/>
</dbReference>
<dbReference type="EMBL" id="JBFOLJ010000006">
    <property type="protein sequence ID" value="KAL2528479.1"/>
    <property type="molecule type" value="Genomic_DNA"/>
</dbReference>
<protein>
    <submittedName>
        <fullName evidence="1">Uncharacterized protein</fullName>
    </submittedName>
</protein>
<accession>A0ABD1UTV0</accession>
<dbReference type="PANTHER" id="PTHR35304">
    <property type="entry name" value="OS05G0120300 PROTEIN-RELATED"/>
    <property type="match status" value="1"/>
</dbReference>